<feature type="domain" description="Major facilitator superfamily (MFS) profile" evidence="7">
    <location>
        <begin position="15"/>
        <end position="433"/>
    </location>
</feature>
<dbReference type="Pfam" id="PF00083">
    <property type="entry name" value="Sugar_tr"/>
    <property type="match status" value="2"/>
</dbReference>
<evidence type="ECO:0000313" key="8">
    <source>
        <dbReference type="EMBL" id="KZT29812.1"/>
    </source>
</evidence>
<dbReference type="AlphaFoldDB" id="A0A165VKP3"/>
<feature type="transmembrane region" description="Helical" evidence="6">
    <location>
        <begin position="238"/>
        <end position="260"/>
    </location>
</feature>
<feature type="transmembrane region" description="Helical" evidence="6">
    <location>
        <begin position="84"/>
        <end position="102"/>
    </location>
</feature>
<dbReference type="InterPro" id="IPR020846">
    <property type="entry name" value="MFS_dom"/>
</dbReference>
<keyword evidence="4 6" id="KW-1133">Transmembrane helix</keyword>
<evidence type="ECO:0000256" key="3">
    <source>
        <dbReference type="ARBA" id="ARBA00022692"/>
    </source>
</evidence>
<feature type="transmembrane region" description="Helical" evidence="6">
    <location>
        <begin position="374"/>
        <end position="397"/>
    </location>
</feature>
<keyword evidence="9" id="KW-1185">Reference proteome</keyword>
<organism evidence="8 9">
    <name type="scientific">Neolentinus lepideus HHB14362 ss-1</name>
    <dbReference type="NCBI Taxonomy" id="1314782"/>
    <lineage>
        <taxon>Eukaryota</taxon>
        <taxon>Fungi</taxon>
        <taxon>Dikarya</taxon>
        <taxon>Basidiomycota</taxon>
        <taxon>Agaricomycotina</taxon>
        <taxon>Agaricomycetes</taxon>
        <taxon>Gloeophyllales</taxon>
        <taxon>Gloeophyllaceae</taxon>
        <taxon>Neolentinus</taxon>
    </lineage>
</organism>
<keyword evidence="2" id="KW-0813">Transport</keyword>
<proteinExistence type="predicted"/>
<dbReference type="STRING" id="1314782.A0A165VKP3"/>
<feature type="transmembrane region" description="Helical" evidence="6">
    <location>
        <begin position="53"/>
        <end position="77"/>
    </location>
</feature>
<comment type="subcellular location">
    <subcellularLocation>
        <location evidence="1">Membrane</location>
        <topology evidence="1">Multi-pass membrane protein</topology>
    </subcellularLocation>
</comment>
<feature type="transmembrane region" description="Helical" evidence="6">
    <location>
        <begin position="336"/>
        <end position="362"/>
    </location>
</feature>
<evidence type="ECO:0000256" key="4">
    <source>
        <dbReference type="ARBA" id="ARBA00022989"/>
    </source>
</evidence>
<dbReference type="FunFam" id="1.20.1250.20:FF:000140">
    <property type="entry name" value="Putative MFS phospholipid transporter"/>
    <property type="match status" value="1"/>
</dbReference>
<evidence type="ECO:0000256" key="6">
    <source>
        <dbReference type="SAM" id="Phobius"/>
    </source>
</evidence>
<dbReference type="InterPro" id="IPR036259">
    <property type="entry name" value="MFS_trans_sf"/>
</dbReference>
<feature type="transmembrane region" description="Helical" evidence="6">
    <location>
        <begin position="114"/>
        <end position="135"/>
    </location>
</feature>
<evidence type="ECO:0000256" key="1">
    <source>
        <dbReference type="ARBA" id="ARBA00004141"/>
    </source>
</evidence>
<feature type="transmembrane region" description="Helical" evidence="6">
    <location>
        <begin position="309"/>
        <end position="330"/>
    </location>
</feature>
<dbReference type="InParanoid" id="A0A165VKP3"/>
<accession>A0A165VKP3</accession>
<dbReference type="PANTHER" id="PTHR23508:SF10">
    <property type="entry name" value="CARBOXYLIC ACID TRANSPORTER PROTEIN HOMOLOG"/>
    <property type="match status" value="1"/>
</dbReference>
<dbReference type="EMBL" id="KV425553">
    <property type="protein sequence ID" value="KZT29812.1"/>
    <property type="molecule type" value="Genomic_DNA"/>
</dbReference>
<dbReference type="GO" id="GO:0005886">
    <property type="term" value="C:plasma membrane"/>
    <property type="evidence" value="ECO:0007669"/>
    <property type="project" value="TreeGrafter"/>
</dbReference>
<dbReference type="FunCoup" id="A0A165VKP3">
    <property type="interactions" value="35"/>
</dbReference>
<feature type="transmembrane region" description="Helical" evidence="6">
    <location>
        <begin position="409"/>
        <end position="429"/>
    </location>
</feature>
<dbReference type="OrthoDB" id="2261376at2759"/>
<keyword evidence="3 6" id="KW-0812">Transmembrane</keyword>
<evidence type="ECO:0000259" key="7">
    <source>
        <dbReference type="PROSITE" id="PS50850"/>
    </source>
</evidence>
<dbReference type="InterPro" id="IPR005828">
    <property type="entry name" value="MFS_sugar_transport-like"/>
</dbReference>
<dbReference type="PROSITE" id="PS50850">
    <property type="entry name" value="MFS"/>
    <property type="match status" value="1"/>
</dbReference>
<feature type="transmembrane region" description="Helical" evidence="6">
    <location>
        <begin position="190"/>
        <end position="211"/>
    </location>
</feature>
<sequence length="486" mass="52045">MAAPYKKSRMSQVSLIFACGTALFSDGYANGVIGSVNTLLTRIYGKAEVSKHNYSTTLSSLAFAGTIVGMLTFGYLSDKFGRKFGMMLATGIVALFSGLSAASKGANDSIGGTLAMLSAMRFLLGIGVGAEYPCGSVAASEQSEEQGIAKNAQHRWFALATNTMIDTGFVVSSFVPLVLYWIFGPNHLRAVWRLSLGLGVFPALAVFLWRLRMEDPTRYKKDTMQRAKIPYWLIVKRYWKSLSAICITWFIYDFITYPFGIYSSTVTNIVTGGSSALSVVFGWGVVINLFYIPGTVGGAFVVDYLGPKYCQILGLVMQAIIGFIMSGLYTRLTHHIAAFAVVYGIFLSFGELGPGNCLGLLASKSGPTAVRGQYYGIAAAVGKVGAFAGTWAFPAIIDDFGTGVTATTGPFWIGSALAVLSAVITLAFIKPLSHDGMVEEDRLFREYLEANGYDTSQMGLGGDETVVVSSATADKFDASSEKVSTV</sequence>
<gene>
    <name evidence="8" type="ORF">NEOLEDRAFT_1127674</name>
</gene>
<evidence type="ECO:0000313" key="9">
    <source>
        <dbReference type="Proteomes" id="UP000076761"/>
    </source>
</evidence>
<feature type="transmembrane region" description="Helical" evidence="6">
    <location>
        <begin position="156"/>
        <end position="184"/>
    </location>
</feature>
<protein>
    <submittedName>
        <fullName evidence="8">MFS Git1p-related glycerophosphoinositol and glycerophosphocholine permease</fullName>
    </submittedName>
</protein>
<evidence type="ECO:0000256" key="5">
    <source>
        <dbReference type="ARBA" id="ARBA00023136"/>
    </source>
</evidence>
<name>A0A165VKP3_9AGAM</name>
<dbReference type="GO" id="GO:0046943">
    <property type="term" value="F:carboxylic acid transmembrane transporter activity"/>
    <property type="evidence" value="ECO:0007669"/>
    <property type="project" value="TreeGrafter"/>
</dbReference>
<feature type="transmembrane region" description="Helical" evidence="6">
    <location>
        <begin position="280"/>
        <end position="302"/>
    </location>
</feature>
<keyword evidence="5 6" id="KW-0472">Membrane</keyword>
<dbReference type="Gene3D" id="1.20.1250.20">
    <property type="entry name" value="MFS general substrate transporter like domains"/>
    <property type="match status" value="1"/>
</dbReference>
<dbReference type="PANTHER" id="PTHR23508">
    <property type="entry name" value="CARBOXYLIC ACID TRANSPORTER PROTEIN HOMOLOG"/>
    <property type="match status" value="1"/>
</dbReference>
<dbReference type="Proteomes" id="UP000076761">
    <property type="component" value="Unassembled WGS sequence"/>
</dbReference>
<dbReference type="SUPFAM" id="SSF103473">
    <property type="entry name" value="MFS general substrate transporter"/>
    <property type="match status" value="1"/>
</dbReference>
<evidence type="ECO:0000256" key="2">
    <source>
        <dbReference type="ARBA" id="ARBA00022448"/>
    </source>
</evidence>
<reference evidence="8 9" key="1">
    <citation type="journal article" date="2016" name="Mol. Biol. Evol.">
        <title>Comparative Genomics of Early-Diverging Mushroom-Forming Fungi Provides Insights into the Origins of Lignocellulose Decay Capabilities.</title>
        <authorList>
            <person name="Nagy L.G."/>
            <person name="Riley R."/>
            <person name="Tritt A."/>
            <person name="Adam C."/>
            <person name="Daum C."/>
            <person name="Floudas D."/>
            <person name="Sun H."/>
            <person name="Yadav J.S."/>
            <person name="Pangilinan J."/>
            <person name="Larsson K.H."/>
            <person name="Matsuura K."/>
            <person name="Barry K."/>
            <person name="Labutti K."/>
            <person name="Kuo R."/>
            <person name="Ohm R.A."/>
            <person name="Bhattacharya S.S."/>
            <person name="Shirouzu T."/>
            <person name="Yoshinaga Y."/>
            <person name="Martin F.M."/>
            <person name="Grigoriev I.V."/>
            <person name="Hibbett D.S."/>
        </authorList>
    </citation>
    <scope>NUCLEOTIDE SEQUENCE [LARGE SCALE GENOMIC DNA]</scope>
    <source>
        <strain evidence="8 9">HHB14362 ss-1</strain>
    </source>
</reference>